<organism evidence="1 2">
    <name type="scientific">Rhizophagus irregularis</name>
    <dbReference type="NCBI Taxonomy" id="588596"/>
    <lineage>
        <taxon>Eukaryota</taxon>
        <taxon>Fungi</taxon>
        <taxon>Fungi incertae sedis</taxon>
        <taxon>Mucoromycota</taxon>
        <taxon>Glomeromycotina</taxon>
        <taxon>Glomeromycetes</taxon>
        <taxon>Glomerales</taxon>
        <taxon>Glomeraceae</taxon>
        <taxon>Rhizophagus</taxon>
    </lineage>
</organism>
<evidence type="ECO:0000313" key="1">
    <source>
        <dbReference type="EMBL" id="PKC51667.1"/>
    </source>
</evidence>
<dbReference type="Proteomes" id="UP000232688">
    <property type="component" value="Unassembled WGS sequence"/>
</dbReference>
<sequence>MDLNKMVMDSLAKMESEGKVQAIVEKHVESTVNEVVKDLFGSWSDFSKELKNKAKEALQINFNDLNLATYNHLILQVIKDKLDDEITNQGVAQIKSQIEGLLSDSKREYKLSELIKELAEEIEDLDELGYEEYHEMTLHVDQPYGSWWIALDSRSDISEYS</sequence>
<reference evidence="1 2" key="1">
    <citation type="submission" date="2017-10" db="EMBL/GenBank/DDBJ databases">
        <title>Extensive intraspecific genome diversity in a model arbuscular mycorrhizal fungus.</title>
        <authorList>
            <person name="Chen E.C.H."/>
            <person name="Morin E."/>
            <person name="Baudet D."/>
            <person name="Noel J."/>
            <person name="Ndikumana S."/>
            <person name="Charron P."/>
            <person name="St-Onge C."/>
            <person name="Giorgi J."/>
            <person name="Grigoriev I.V."/>
            <person name="Roux C."/>
            <person name="Martin F.M."/>
            <person name="Corradi N."/>
        </authorList>
    </citation>
    <scope>NUCLEOTIDE SEQUENCE [LARGE SCALE GENOMIC DNA]</scope>
    <source>
        <strain evidence="1 2">A1</strain>
    </source>
</reference>
<name>A0A2N0QKT3_9GLOM</name>
<reference evidence="1 2" key="2">
    <citation type="submission" date="2017-10" db="EMBL/GenBank/DDBJ databases">
        <title>Genome analyses suggest a sexual origin of heterokaryosis in a supposedly ancient asexual fungus.</title>
        <authorList>
            <person name="Corradi N."/>
            <person name="Sedzielewska K."/>
            <person name="Noel J."/>
            <person name="Charron P."/>
            <person name="Farinelli L."/>
            <person name="Marton T."/>
            <person name="Kruger M."/>
            <person name="Pelin A."/>
            <person name="Brachmann A."/>
            <person name="Corradi N."/>
        </authorList>
    </citation>
    <scope>NUCLEOTIDE SEQUENCE [LARGE SCALE GENOMIC DNA]</scope>
    <source>
        <strain evidence="1 2">A1</strain>
    </source>
</reference>
<dbReference type="AlphaFoldDB" id="A0A2N0QKT3"/>
<feature type="non-terminal residue" evidence="1">
    <location>
        <position position="161"/>
    </location>
</feature>
<dbReference type="VEuPathDB" id="FungiDB:RhiirA1_405399"/>
<evidence type="ECO:0000313" key="2">
    <source>
        <dbReference type="Proteomes" id="UP000232688"/>
    </source>
</evidence>
<comment type="caution">
    <text evidence="1">The sequence shown here is derived from an EMBL/GenBank/DDBJ whole genome shotgun (WGS) entry which is preliminary data.</text>
</comment>
<accession>A0A2N0QKT3</accession>
<dbReference type="EMBL" id="LLXH01007209">
    <property type="protein sequence ID" value="PKC51667.1"/>
    <property type="molecule type" value="Genomic_DNA"/>
</dbReference>
<gene>
    <name evidence="1" type="ORF">RhiirA1_405399</name>
</gene>
<proteinExistence type="predicted"/>
<protein>
    <submittedName>
        <fullName evidence="1">Uncharacterized protein</fullName>
    </submittedName>
</protein>